<dbReference type="RefSeq" id="WP_279524154.1">
    <property type="nucleotide sequence ID" value="NZ_JARVII010000009.1"/>
</dbReference>
<feature type="signal peptide" evidence="2">
    <location>
        <begin position="1"/>
        <end position="20"/>
    </location>
</feature>
<evidence type="ECO:0000313" key="3">
    <source>
        <dbReference type="EMBL" id="MDG9699217.1"/>
    </source>
</evidence>
<gene>
    <name evidence="3" type="ORF">QB898_05685</name>
</gene>
<dbReference type="AlphaFoldDB" id="A0AAW6RKH4"/>
<keyword evidence="2" id="KW-0732">Signal</keyword>
<dbReference type="PROSITE" id="PS51257">
    <property type="entry name" value="PROKAR_LIPOPROTEIN"/>
    <property type="match status" value="1"/>
</dbReference>
<proteinExistence type="predicted"/>
<keyword evidence="4" id="KW-1185">Reference proteome</keyword>
<sequence>MPRLSLAAAAALACALSACASITPEARRVMVYSENNRLLDRCQQLGPVSAEVSEMNMLTLEEAIQQAKNDLRHQAATRYKADAVVLVNTDITQSFLVRHATLQGMALKCHP</sequence>
<accession>A0AAW6RKH4</accession>
<reference evidence="3 4" key="1">
    <citation type="submission" date="2023-04" db="EMBL/GenBank/DDBJ databases">
        <title>Ottowia paracancer sp. nov., isolated from human stomach.</title>
        <authorList>
            <person name="Song Y."/>
        </authorList>
    </citation>
    <scope>NUCLEOTIDE SEQUENCE [LARGE SCALE GENOMIC DNA]</scope>
    <source>
        <strain evidence="3 4">10c7w1</strain>
    </source>
</reference>
<feature type="chain" id="PRO_5043341785" evidence="2">
    <location>
        <begin position="21"/>
        <end position="111"/>
    </location>
</feature>
<name>A0AAW6RKH4_9BURK</name>
<dbReference type="Proteomes" id="UP001237156">
    <property type="component" value="Unassembled WGS sequence"/>
</dbReference>
<evidence type="ECO:0000256" key="2">
    <source>
        <dbReference type="SAM" id="SignalP"/>
    </source>
</evidence>
<evidence type="ECO:0000256" key="1">
    <source>
        <dbReference type="SAM" id="Coils"/>
    </source>
</evidence>
<organism evidence="3 4">
    <name type="scientific">Ottowia cancrivicina</name>
    <dbReference type="NCBI Taxonomy" id="3040346"/>
    <lineage>
        <taxon>Bacteria</taxon>
        <taxon>Pseudomonadati</taxon>
        <taxon>Pseudomonadota</taxon>
        <taxon>Betaproteobacteria</taxon>
        <taxon>Burkholderiales</taxon>
        <taxon>Comamonadaceae</taxon>
        <taxon>Ottowia</taxon>
    </lineage>
</organism>
<comment type="caution">
    <text evidence="3">The sequence shown here is derived from an EMBL/GenBank/DDBJ whole genome shotgun (WGS) entry which is preliminary data.</text>
</comment>
<dbReference type="InterPro" id="IPR025294">
    <property type="entry name" value="DUF4156"/>
</dbReference>
<dbReference type="EMBL" id="JARVII010000009">
    <property type="protein sequence ID" value="MDG9699217.1"/>
    <property type="molecule type" value="Genomic_DNA"/>
</dbReference>
<evidence type="ECO:0000313" key="4">
    <source>
        <dbReference type="Proteomes" id="UP001237156"/>
    </source>
</evidence>
<dbReference type="Pfam" id="PF13698">
    <property type="entry name" value="DUF4156"/>
    <property type="match status" value="1"/>
</dbReference>
<keyword evidence="1" id="KW-0175">Coiled coil</keyword>
<feature type="coiled-coil region" evidence="1">
    <location>
        <begin position="50"/>
        <end position="77"/>
    </location>
</feature>
<protein>
    <submittedName>
        <fullName evidence="3">DUF4156 domain-containing protein</fullName>
    </submittedName>
</protein>
<dbReference type="Gene3D" id="3.30.110.70">
    <property type="entry name" value="Hypothetical protein apc22750. Chain B"/>
    <property type="match status" value="1"/>
</dbReference>